<protein>
    <submittedName>
        <fullName evidence="1">Uncharacterized protein</fullName>
    </submittedName>
</protein>
<sequence>MTIPGPESLATRACLPMTDGERVRLLLDIVGLAQTRVGPDEIRDLAGPALAEHGIALTPAVADGWNLALEILTRTLEARLPH</sequence>
<dbReference type="EMBL" id="BAABFB010000044">
    <property type="protein sequence ID" value="GAA4480836.1"/>
    <property type="molecule type" value="Genomic_DNA"/>
</dbReference>
<proteinExistence type="predicted"/>
<comment type="caution">
    <text evidence="1">The sequence shown here is derived from an EMBL/GenBank/DDBJ whole genome shotgun (WGS) entry which is preliminary data.</text>
</comment>
<evidence type="ECO:0000313" key="2">
    <source>
        <dbReference type="Proteomes" id="UP001501183"/>
    </source>
</evidence>
<dbReference type="Proteomes" id="UP001501183">
    <property type="component" value="Unassembled WGS sequence"/>
</dbReference>
<accession>A0ABP8P5R4</accession>
<dbReference type="RefSeq" id="WP_345345827.1">
    <property type="nucleotide sequence ID" value="NZ_BAABFB010000044.1"/>
</dbReference>
<name>A0ABP8P5R4_9NOCA</name>
<gene>
    <name evidence="1" type="ORF">GCM10023094_27980</name>
</gene>
<keyword evidence="2" id="KW-1185">Reference proteome</keyword>
<reference evidence="2" key="1">
    <citation type="journal article" date="2019" name="Int. J. Syst. Evol. Microbiol.">
        <title>The Global Catalogue of Microorganisms (GCM) 10K type strain sequencing project: providing services to taxonomists for standard genome sequencing and annotation.</title>
        <authorList>
            <consortium name="The Broad Institute Genomics Platform"/>
            <consortium name="The Broad Institute Genome Sequencing Center for Infectious Disease"/>
            <person name="Wu L."/>
            <person name="Ma J."/>
        </authorList>
    </citation>
    <scope>NUCLEOTIDE SEQUENCE [LARGE SCALE GENOMIC DNA]</scope>
    <source>
        <strain evidence="2">JCM 32206</strain>
    </source>
</reference>
<organism evidence="1 2">
    <name type="scientific">Rhodococcus olei</name>
    <dbReference type="NCBI Taxonomy" id="2161675"/>
    <lineage>
        <taxon>Bacteria</taxon>
        <taxon>Bacillati</taxon>
        <taxon>Actinomycetota</taxon>
        <taxon>Actinomycetes</taxon>
        <taxon>Mycobacteriales</taxon>
        <taxon>Nocardiaceae</taxon>
        <taxon>Rhodococcus</taxon>
    </lineage>
</organism>
<evidence type="ECO:0000313" key="1">
    <source>
        <dbReference type="EMBL" id="GAA4480836.1"/>
    </source>
</evidence>